<keyword evidence="5" id="KW-1185">Reference proteome</keyword>
<dbReference type="RefSeq" id="WP_183986334.1">
    <property type="nucleotide sequence ID" value="NZ_JACHHG010000005.1"/>
</dbReference>
<dbReference type="InterPro" id="IPR005151">
    <property type="entry name" value="Tail-specific_protease"/>
</dbReference>
<dbReference type="Gene3D" id="2.30.42.10">
    <property type="match status" value="1"/>
</dbReference>
<dbReference type="Pfam" id="PF03572">
    <property type="entry name" value="Peptidase_S41"/>
    <property type="match status" value="1"/>
</dbReference>
<proteinExistence type="predicted"/>
<dbReference type="PANTHER" id="PTHR32060:SF30">
    <property type="entry name" value="CARBOXY-TERMINAL PROCESSING PROTEASE CTPA"/>
    <property type="match status" value="1"/>
</dbReference>
<dbReference type="CDD" id="cd07562">
    <property type="entry name" value="Peptidase_S41_TRI"/>
    <property type="match status" value="1"/>
</dbReference>
<comment type="caution">
    <text evidence="4">The sequence shown here is derived from an EMBL/GenBank/DDBJ whole genome shotgun (WGS) entry which is preliminary data.</text>
</comment>
<feature type="chain" id="PRO_5032799698" evidence="2">
    <location>
        <begin position="26"/>
        <end position="424"/>
    </location>
</feature>
<sequence length="424" mass="46040">MKLPFSRLPLLLTALLLGGAAAAQATPAPSCPNPLDLSHLQPDPTTQKLSETQKRTILEASAKALRNYYVDPRFGGLNLDKVTREYRGRLSSLKNDAEFYELMRDYADELNDPHVYFYSPNQVRAAESAREGSERYSGIGVTLGLREGNRTFVEQVHPGGPAAKAGVREGEEIVAIDGKPCPTVSRIRGPEGTRVVLTLRAQNGHSRKVAVVRGAITYRLELVSQRLKAAGDIGYLRIDTFERNDLSAEVTRRLNALLEGGPLRGLVLDLRDNGGGFVYQGLRVLGNFVQGEIGSTRARGEKVLELNVEPTALRKKLANVKLVVLVNENTASMAEITAAALQYTRRAVVMGQTTARATEFTAPHDLPGGAQIFVAEQDVYLPDGRRLGATGVVPDIKGPGDSPRESPDADPLVRSAVTQLRKSK</sequence>
<dbReference type="InterPro" id="IPR028204">
    <property type="entry name" value="Tricorn_C1"/>
</dbReference>
<dbReference type="Gene3D" id="3.30.750.44">
    <property type="match status" value="1"/>
</dbReference>
<accession>A0A841HXC0</accession>
<keyword evidence="2" id="KW-0732">Signal</keyword>
<name>A0A841HXC0_9DEIO</name>
<feature type="domain" description="PDZ" evidence="3">
    <location>
        <begin position="122"/>
        <end position="200"/>
    </location>
</feature>
<dbReference type="PANTHER" id="PTHR32060">
    <property type="entry name" value="TAIL-SPECIFIC PROTEASE"/>
    <property type="match status" value="1"/>
</dbReference>
<dbReference type="InterPro" id="IPR036034">
    <property type="entry name" value="PDZ_sf"/>
</dbReference>
<dbReference type="PROSITE" id="PS50106">
    <property type="entry name" value="PDZ"/>
    <property type="match status" value="1"/>
</dbReference>
<dbReference type="GO" id="GO:0004175">
    <property type="term" value="F:endopeptidase activity"/>
    <property type="evidence" value="ECO:0007669"/>
    <property type="project" value="TreeGrafter"/>
</dbReference>
<organism evidence="4 5">
    <name type="scientific">Deinobacterium chartae</name>
    <dbReference type="NCBI Taxonomy" id="521158"/>
    <lineage>
        <taxon>Bacteria</taxon>
        <taxon>Thermotogati</taxon>
        <taxon>Deinococcota</taxon>
        <taxon>Deinococci</taxon>
        <taxon>Deinococcales</taxon>
        <taxon>Deinococcaceae</taxon>
        <taxon>Deinobacterium</taxon>
    </lineage>
</organism>
<evidence type="ECO:0000313" key="4">
    <source>
        <dbReference type="EMBL" id="MBB6098171.1"/>
    </source>
</evidence>
<dbReference type="GO" id="GO:0008236">
    <property type="term" value="F:serine-type peptidase activity"/>
    <property type="evidence" value="ECO:0007669"/>
    <property type="project" value="InterPro"/>
</dbReference>
<evidence type="ECO:0000259" key="3">
    <source>
        <dbReference type="PROSITE" id="PS50106"/>
    </source>
</evidence>
<dbReference type="GO" id="GO:0007165">
    <property type="term" value="P:signal transduction"/>
    <property type="evidence" value="ECO:0007669"/>
    <property type="project" value="TreeGrafter"/>
</dbReference>
<evidence type="ECO:0000256" key="2">
    <source>
        <dbReference type="SAM" id="SignalP"/>
    </source>
</evidence>
<dbReference type="EMBL" id="JACHHG010000005">
    <property type="protein sequence ID" value="MBB6098171.1"/>
    <property type="molecule type" value="Genomic_DNA"/>
</dbReference>
<dbReference type="SUPFAM" id="SSF52096">
    <property type="entry name" value="ClpP/crotonase"/>
    <property type="match status" value="1"/>
</dbReference>
<dbReference type="CDD" id="cd06782">
    <property type="entry name" value="cpPDZ_CPP-like"/>
    <property type="match status" value="1"/>
</dbReference>
<gene>
    <name evidence="4" type="ORF">HNR42_001596</name>
</gene>
<protein>
    <submittedName>
        <fullName evidence="4">C-terminal peptidase prc</fullName>
    </submittedName>
</protein>
<feature type="signal peptide" evidence="2">
    <location>
        <begin position="1"/>
        <end position="25"/>
    </location>
</feature>
<feature type="region of interest" description="Disordered" evidence="1">
    <location>
        <begin position="27"/>
        <end position="51"/>
    </location>
</feature>
<dbReference type="SMART" id="SM00245">
    <property type="entry name" value="TSPc"/>
    <property type="match status" value="1"/>
</dbReference>
<feature type="region of interest" description="Disordered" evidence="1">
    <location>
        <begin position="390"/>
        <end position="424"/>
    </location>
</feature>
<reference evidence="4 5" key="1">
    <citation type="submission" date="2020-08" db="EMBL/GenBank/DDBJ databases">
        <title>Genomic Encyclopedia of Type Strains, Phase IV (KMG-IV): sequencing the most valuable type-strain genomes for metagenomic binning, comparative biology and taxonomic classification.</title>
        <authorList>
            <person name="Goeker M."/>
        </authorList>
    </citation>
    <scope>NUCLEOTIDE SEQUENCE [LARGE SCALE GENOMIC DNA]</scope>
    <source>
        <strain evidence="4 5">DSM 21458</strain>
    </source>
</reference>
<evidence type="ECO:0000256" key="1">
    <source>
        <dbReference type="SAM" id="MobiDB-lite"/>
    </source>
</evidence>
<dbReference type="Pfam" id="PF17820">
    <property type="entry name" value="PDZ_6"/>
    <property type="match status" value="1"/>
</dbReference>
<dbReference type="Gene3D" id="3.90.226.10">
    <property type="entry name" value="2-enoyl-CoA Hydratase, Chain A, domain 1"/>
    <property type="match status" value="1"/>
</dbReference>
<dbReference type="Pfam" id="PF14684">
    <property type="entry name" value="Tricorn_C1"/>
    <property type="match status" value="1"/>
</dbReference>
<dbReference type="InterPro" id="IPR041489">
    <property type="entry name" value="PDZ_6"/>
</dbReference>
<dbReference type="InterPro" id="IPR001478">
    <property type="entry name" value="PDZ"/>
</dbReference>
<dbReference type="Proteomes" id="UP000569951">
    <property type="component" value="Unassembled WGS sequence"/>
</dbReference>
<dbReference type="InterPro" id="IPR029045">
    <property type="entry name" value="ClpP/crotonase-like_dom_sf"/>
</dbReference>
<dbReference type="AlphaFoldDB" id="A0A841HXC0"/>
<dbReference type="GO" id="GO:0006508">
    <property type="term" value="P:proteolysis"/>
    <property type="evidence" value="ECO:0007669"/>
    <property type="project" value="InterPro"/>
</dbReference>
<dbReference type="SUPFAM" id="SSF50156">
    <property type="entry name" value="PDZ domain-like"/>
    <property type="match status" value="1"/>
</dbReference>
<evidence type="ECO:0000313" key="5">
    <source>
        <dbReference type="Proteomes" id="UP000569951"/>
    </source>
</evidence>
<dbReference type="GO" id="GO:0030288">
    <property type="term" value="C:outer membrane-bounded periplasmic space"/>
    <property type="evidence" value="ECO:0007669"/>
    <property type="project" value="TreeGrafter"/>
</dbReference>
<dbReference type="SMART" id="SM00228">
    <property type="entry name" value="PDZ"/>
    <property type="match status" value="1"/>
</dbReference>